<keyword evidence="1" id="KW-1133">Transmembrane helix</keyword>
<dbReference type="EMBL" id="FNWQ01000019">
    <property type="protein sequence ID" value="SEH49671.1"/>
    <property type="molecule type" value="Genomic_DNA"/>
</dbReference>
<dbReference type="RefSeq" id="WP_089697137.1">
    <property type="nucleotide sequence ID" value="NZ_FNWQ01000019.1"/>
</dbReference>
<dbReference type="AlphaFoldDB" id="A0A1H6ITD0"/>
<name>A0A1H6ITD0_CHRCI</name>
<proteinExistence type="predicted"/>
<organism evidence="2 3">
    <name type="scientific">Chryseobacterium culicis</name>
    <dbReference type="NCBI Taxonomy" id="680127"/>
    <lineage>
        <taxon>Bacteria</taxon>
        <taxon>Pseudomonadati</taxon>
        <taxon>Bacteroidota</taxon>
        <taxon>Flavobacteriia</taxon>
        <taxon>Flavobacteriales</taxon>
        <taxon>Weeksellaceae</taxon>
        <taxon>Chryseobacterium group</taxon>
        <taxon>Chryseobacterium</taxon>
    </lineage>
</organism>
<evidence type="ECO:0000256" key="1">
    <source>
        <dbReference type="SAM" id="Phobius"/>
    </source>
</evidence>
<reference evidence="2 3" key="1">
    <citation type="submission" date="2016-10" db="EMBL/GenBank/DDBJ databases">
        <authorList>
            <person name="de Groot N.N."/>
        </authorList>
    </citation>
    <scope>NUCLEOTIDE SEQUENCE [LARGE SCALE GENOMIC DNA]</scope>
    <source>
        <strain evidence="2 3">DSM 23031</strain>
    </source>
</reference>
<dbReference type="OrthoDB" id="1274565at2"/>
<dbReference type="Proteomes" id="UP000198561">
    <property type="component" value="Unassembled WGS sequence"/>
</dbReference>
<protein>
    <submittedName>
        <fullName evidence="2">Uncharacterized protein</fullName>
    </submittedName>
</protein>
<gene>
    <name evidence="2" type="ORF">SAMN05421593_0145</name>
</gene>
<sequence>MKKRKISIIVIILIVVISLFLLYKNSYTEFKPLSFDGNSYVSKKISNQEEFKNNLKKVLEYYNEDFKISENGNILIKNKLKSNQELIVNYTKKALDKNWTPNK</sequence>
<feature type="transmembrane region" description="Helical" evidence="1">
    <location>
        <begin position="6"/>
        <end position="23"/>
    </location>
</feature>
<evidence type="ECO:0000313" key="3">
    <source>
        <dbReference type="Proteomes" id="UP000198561"/>
    </source>
</evidence>
<evidence type="ECO:0000313" key="2">
    <source>
        <dbReference type="EMBL" id="SEH49671.1"/>
    </source>
</evidence>
<keyword evidence="1" id="KW-0472">Membrane</keyword>
<keyword evidence="1" id="KW-0812">Transmembrane</keyword>
<accession>A0A1H6ITD0</accession>